<evidence type="ECO:0000256" key="4">
    <source>
        <dbReference type="ARBA" id="ARBA00022496"/>
    </source>
</evidence>
<evidence type="ECO:0000256" key="13">
    <source>
        <dbReference type="SAM" id="SignalP"/>
    </source>
</evidence>
<dbReference type="Proteomes" id="UP000477680">
    <property type="component" value="Chromosome"/>
</dbReference>
<comment type="subcellular location">
    <subcellularLocation>
        <location evidence="1 11">Cell outer membrane</location>
        <topology evidence="1 11">Multi-pass membrane protein</topology>
    </subcellularLocation>
</comment>
<dbReference type="RefSeq" id="WP_163494482.1">
    <property type="nucleotide sequence ID" value="NZ_CP048711.1"/>
</dbReference>
<keyword evidence="2 11" id="KW-0813">Transport</keyword>
<feature type="chain" id="PRO_5025366572" evidence="13">
    <location>
        <begin position="27"/>
        <end position="740"/>
    </location>
</feature>
<keyword evidence="7" id="KW-0406">Ion transport</keyword>
<name>A0A6C0TZI3_9GAMM</name>
<evidence type="ECO:0000313" key="17">
    <source>
        <dbReference type="Proteomes" id="UP000477680"/>
    </source>
</evidence>
<keyword evidence="5 11" id="KW-0812">Transmembrane</keyword>
<evidence type="ECO:0000256" key="12">
    <source>
        <dbReference type="RuleBase" id="RU003357"/>
    </source>
</evidence>
<proteinExistence type="inferred from homology"/>
<dbReference type="GO" id="GO:0006826">
    <property type="term" value="P:iron ion transport"/>
    <property type="evidence" value="ECO:0007669"/>
    <property type="project" value="UniProtKB-KW"/>
</dbReference>
<keyword evidence="16" id="KW-0675">Receptor</keyword>
<evidence type="ECO:0000256" key="10">
    <source>
        <dbReference type="ARBA" id="ARBA00023237"/>
    </source>
</evidence>
<organism evidence="16 17">
    <name type="scientific">Kineobactrum salinum</name>
    <dbReference type="NCBI Taxonomy" id="2708301"/>
    <lineage>
        <taxon>Bacteria</taxon>
        <taxon>Pseudomonadati</taxon>
        <taxon>Pseudomonadota</taxon>
        <taxon>Gammaproteobacteria</taxon>
        <taxon>Cellvibrionales</taxon>
        <taxon>Halieaceae</taxon>
        <taxon>Kineobactrum</taxon>
    </lineage>
</organism>
<keyword evidence="8 12" id="KW-0798">TonB box</keyword>
<feature type="domain" description="TonB-dependent receptor plug" evidence="15">
    <location>
        <begin position="52"/>
        <end position="163"/>
    </location>
</feature>
<dbReference type="SUPFAM" id="SSF56935">
    <property type="entry name" value="Porins"/>
    <property type="match status" value="1"/>
</dbReference>
<dbReference type="InterPro" id="IPR036942">
    <property type="entry name" value="Beta-barrel_TonB_sf"/>
</dbReference>
<evidence type="ECO:0000256" key="9">
    <source>
        <dbReference type="ARBA" id="ARBA00023136"/>
    </source>
</evidence>
<keyword evidence="3 11" id="KW-1134">Transmembrane beta strand</keyword>
<dbReference type="PANTHER" id="PTHR32552">
    <property type="entry name" value="FERRICHROME IRON RECEPTOR-RELATED"/>
    <property type="match status" value="1"/>
</dbReference>
<dbReference type="PROSITE" id="PS52016">
    <property type="entry name" value="TONB_DEPENDENT_REC_3"/>
    <property type="match status" value="1"/>
</dbReference>
<feature type="domain" description="TonB-dependent receptor-like beta-barrel" evidence="14">
    <location>
        <begin position="266"/>
        <end position="701"/>
    </location>
</feature>
<evidence type="ECO:0000256" key="3">
    <source>
        <dbReference type="ARBA" id="ARBA00022452"/>
    </source>
</evidence>
<keyword evidence="13" id="KW-0732">Signal</keyword>
<evidence type="ECO:0000256" key="8">
    <source>
        <dbReference type="ARBA" id="ARBA00023077"/>
    </source>
</evidence>
<evidence type="ECO:0000256" key="5">
    <source>
        <dbReference type="ARBA" id="ARBA00022692"/>
    </source>
</evidence>
<comment type="similarity">
    <text evidence="11 12">Belongs to the TonB-dependent receptor family.</text>
</comment>
<keyword evidence="17" id="KW-1185">Reference proteome</keyword>
<dbReference type="PANTHER" id="PTHR32552:SF81">
    <property type="entry name" value="TONB-DEPENDENT OUTER MEMBRANE RECEPTOR"/>
    <property type="match status" value="1"/>
</dbReference>
<feature type="signal peptide" evidence="13">
    <location>
        <begin position="1"/>
        <end position="26"/>
    </location>
</feature>
<reference evidence="16 17" key="1">
    <citation type="submission" date="2020-02" db="EMBL/GenBank/DDBJ databases">
        <title>Genome sequencing for Kineobactrum sp. M2.</title>
        <authorList>
            <person name="Park S.-J."/>
        </authorList>
    </citation>
    <scope>NUCLEOTIDE SEQUENCE [LARGE SCALE GENOMIC DNA]</scope>
    <source>
        <strain evidence="16 17">M2</strain>
    </source>
</reference>
<evidence type="ECO:0000256" key="11">
    <source>
        <dbReference type="PROSITE-ProRule" id="PRU01360"/>
    </source>
</evidence>
<dbReference type="InterPro" id="IPR039426">
    <property type="entry name" value="TonB-dep_rcpt-like"/>
</dbReference>
<evidence type="ECO:0000256" key="6">
    <source>
        <dbReference type="ARBA" id="ARBA00023004"/>
    </source>
</evidence>
<accession>A0A6C0TZI3</accession>
<dbReference type="InterPro" id="IPR012910">
    <property type="entry name" value="Plug_dom"/>
</dbReference>
<sequence>MNKRALLTGQFVGVLMASGLPGAATAQDSAPAASDTVLEEIIVTAGRREESLQDVPAAVSVMSPDALKYRGLKQVSDMLDYTPGVTYNSFGGVGRGSISARGVPQPSSTPVFGIYLDDTPLTTNTSFSRGGTVLFDGLLMDIDRVEIIKGPQGTLYGATSVGGMMRYISRDPALQEMRGTVSADISDTASGDLGYTYSGRVSVPVIENTLGLTLSGFYRDTAGYVDQVDPVTGAVIDEDADGGITEGFAADLLFVPTDQLEVRLKYLQQNIDADYYDSVLLEGGSDRAVWGEYSNIDGQGPRFVDYEIYSGSLNYDMGWATLTSSSSYVEYEFGQLQDGTSSFAGLVDQFDNREPGTTTNVDVVLEAGSEKYVQEFRLTSNGNGPLQWIAGLYYADEESFNNQSAQATPAFDLLTISFPADYREYAGFGNITWELNEKFDVTAGARLSRSRIELAYTTSGLLLGTADLVTPEIEDTVDTYLFAARYRPTENLSLYSRIASGYRPAQSNLPILDPATGENIAEPVVDADKAWSYEVGAKGSSARGRLSYDVALWMIDWSEFQTALVLNGVTTDGNARDSLGAYGFEGELTLRPVDALTLVGNVTYTSSELDSDEPQFGGIAGEQFPDLPEWTASLQANYGFPVFDQWQANLGGGLRYVGSSVSAFSGSATQLPVKIDARLITDLDASVSNDRFTFGMFVTNLFDERDVVARTDNIIAGTGVDSRGYFTRPRTIGINARVDF</sequence>
<dbReference type="Gene3D" id="2.40.170.20">
    <property type="entry name" value="TonB-dependent receptor, beta-barrel domain"/>
    <property type="match status" value="1"/>
</dbReference>
<evidence type="ECO:0000256" key="7">
    <source>
        <dbReference type="ARBA" id="ARBA00023065"/>
    </source>
</evidence>
<evidence type="ECO:0000256" key="2">
    <source>
        <dbReference type="ARBA" id="ARBA00022448"/>
    </source>
</evidence>
<keyword evidence="6" id="KW-0408">Iron</keyword>
<evidence type="ECO:0000313" key="16">
    <source>
        <dbReference type="EMBL" id="QIB65242.1"/>
    </source>
</evidence>
<keyword evidence="9 11" id="KW-0472">Membrane</keyword>
<keyword evidence="4" id="KW-0410">Iron transport</keyword>
<dbReference type="EMBL" id="CP048711">
    <property type="protein sequence ID" value="QIB65242.1"/>
    <property type="molecule type" value="Genomic_DNA"/>
</dbReference>
<keyword evidence="10 11" id="KW-0998">Cell outer membrane</keyword>
<dbReference type="GO" id="GO:0009279">
    <property type="term" value="C:cell outer membrane"/>
    <property type="evidence" value="ECO:0007669"/>
    <property type="project" value="UniProtKB-SubCell"/>
</dbReference>
<dbReference type="KEGG" id="kim:G3T16_07330"/>
<evidence type="ECO:0000259" key="14">
    <source>
        <dbReference type="Pfam" id="PF00593"/>
    </source>
</evidence>
<evidence type="ECO:0000256" key="1">
    <source>
        <dbReference type="ARBA" id="ARBA00004571"/>
    </source>
</evidence>
<dbReference type="Pfam" id="PF00593">
    <property type="entry name" value="TonB_dep_Rec_b-barrel"/>
    <property type="match status" value="1"/>
</dbReference>
<evidence type="ECO:0000259" key="15">
    <source>
        <dbReference type="Pfam" id="PF07715"/>
    </source>
</evidence>
<dbReference type="Pfam" id="PF07715">
    <property type="entry name" value="Plug"/>
    <property type="match status" value="1"/>
</dbReference>
<dbReference type="InterPro" id="IPR000531">
    <property type="entry name" value="Beta-barrel_TonB"/>
</dbReference>
<protein>
    <submittedName>
        <fullName evidence="16">TonB-dependent receptor</fullName>
    </submittedName>
</protein>
<gene>
    <name evidence="16" type="ORF">G3T16_07330</name>
</gene>
<dbReference type="AlphaFoldDB" id="A0A6C0TZI3"/>